<dbReference type="InterPro" id="IPR004360">
    <property type="entry name" value="Glyas_Fos-R_dOase_dom"/>
</dbReference>
<accession>A0ABW0EPB9</accession>
<reference evidence="3" key="1">
    <citation type="journal article" date="2019" name="Int. J. Syst. Evol. Microbiol.">
        <title>The Global Catalogue of Microorganisms (GCM) 10K type strain sequencing project: providing services to taxonomists for standard genome sequencing and annotation.</title>
        <authorList>
            <consortium name="The Broad Institute Genomics Platform"/>
            <consortium name="The Broad Institute Genome Sequencing Center for Infectious Disease"/>
            <person name="Wu L."/>
            <person name="Ma J."/>
        </authorList>
    </citation>
    <scope>NUCLEOTIDE SEQUENCE [LARGE SCALE GENOMIC DNA]</scope>
    <source>
        <strain evidence="3">CCUG 59778</strain>
    </source>
</reference>
<dbReference type="EMBL" id="JBHSKF010000004">
    <property type="protein sequence ID" value="MFC5287849.1"/>
    <property type="molecule type" value="Genomic_DNA"/>
</dbReference>
<dbReference type="RefSeq" id="WP_378247187.1">
    <property type="nucleotide sequence ID" value="NZ_JBHSKF010000004.1"/>
</dbReference>
<dbReference type="Proteomes" id="UP001596157">
    <property type="component" value="Unassembled WGS sequence"/>
</dbReference>
<comment type="caution">
    <text evidence="2">The sequence shown here is derived from an EMBL/GenBank/DDBJ whole genome shotgun (WGS) entry which is preliminary data.</text>
</comment>
<dbReference type="Pfam" id="PF00903">
    <property type="entry name" value="Glyoxalase"/>
    <property type="match status" value="1"/>
</dbReference>
<dbReference type="InterPro" id="IPR029068">
    <property type="entry name" value="Glyas_Bleomycin-R_OHBP_Dase"/>
</dbReference>
<sequence length="127" mass="13913">MPVELNHTIVHATDKSASAAFITEVLGLPAPVPFGPFLTVPLAHDLTLDYYESGGEIAAQHYAFKVPDADFDAVLARVVALGRTYWADPYHRQENEINTNDGGRGFYFEDPDGHNMEVLTRSYGSGS</sequence>
<evidence type="ECO:0000313" key="3">
    <source>
        <dbReference type="Proteomes" id="UP001596157"/>
    </source>
</evidence>
<dbReference type="PROSITE" id="PS51819">
    <property type="entry name" value="VOC"/>
    <property type="match status" value="1"/>
</dbReference>
<proteinExistence type="predicted"/>
<dbReference type="SUPFAM" id="SSF54593">
    <property type="entry name" value="Glyoxalase/Bleomycin resistance protein/Dihydroxybiphenyl dioxygenase"/>
    <property type="match status" value="1"/>
</dbReference>
<dbReference type="Gene3D" id="3.10.180.10">
    <property type="entry name" value="2,3-Dihydroxybiphenyl 1,2-Dioxygenase, domain 1"/>
    <property type="match status" value="1"/>
</dbReference>
<gene>
    <name evidence="2" type="ORF">ACFPM7_12370</name>
</gene>
<keyword evidence="3" id="KW-1185">Reference proteome</keyword>
<name>A0ABW0EPB9_9PSEU</name>
<protein>
    <submittedName>
        <fullName evidence="2">VOC family protein</fullName>
    </submittedName>
</protein>
<dbReference type="InterPro" id="IPR037523">
    <property type="entry name" value="VOC_core"/>
</dbReference>
<feature type="domain" description="VOC" evidence="1">
    <location>
        <begin position="4"/>
        <end position="121"/>
    </location>
</feature>
<organism evidence="2 3">
    <name type="scientific">Actinokineospora guangxiensis</name>
    <dbReference type="NCBI Taxonomy" id="1490288"/>
    <lineage>
        <taxon>Bacteria</taxon>
        <taxon>Bacillati</taxon>
        <taxon>Actinomycetota</taxon>
        <taxon>Actinomycetes</taxon>
        <taxon>Pseudonocardiales</taxon>
        <taxon>Pseudonocardiaceae</taxon>
        <taxon>Actinokineospora</taxon>
    </lineage>
</organism>
<evidence type="ECO:0000259" key="1">
    <source>
        <dbReference type="PROSITE" id="PS51819"/>
    </source>
</evidence>
<dbReference type="CDD" id="cd08351">
    <property type="entry name" value="ChaP_like"/>
    <property type="match status" value="1"/>
</dbReference>
<evidence type="ECO:0000313" key="2">
    <source>
        <dbReference type="EMBL" id="MFC5287849.1"/>
    </source>
</evidence>